<gene>
    <name evidence="3" type="ORF">NH26_01120</name>
</gene>
<sequence length="1058" mass="119031">MPYKSPQEDANQTMLVRCENGKEVMEWEAESVPKNYNGKFVEFGLIMGVDIDRAQYSYDIYINDKKYFTFTAPEESILQDVIADGPNESNLTFKGTMIDAYSDLFGYAFLKVKTEDLPKGEPIKMKIVAPNVGKSSWMMVFRYGLDGNVSWKQEPAVINTKKGPKQLLRTTILHYGDPTSATIIAGKEKQKVKLNVGANIFRIEVDKVTETKDVPVKVLAGKKVLDDRILKVDPVKHYDLYLLHHSHVDIGYTHTQDEVEKVQWKNLDDAVMMSQKTKDYPEYSKFKWSVEVMWAVESYLKNASLEKRAAFIEAVQNGSIELDGLYGNMLTGLSNPQELVESTFDALEISKEAGVPLESAMITDVPGYTWGIVPVLAHSGVKYLSAGTNVFHRIGSTISTWGDRPFYWSSPSGEEKVLVWVHEKGYSHFHTGLGFKDLKVLLTPKSVFDYLNELNDRNYPYDITTLRYTVGSDNGPVDQGISESVKQWNEKYETPKVILSNTTESFKAFENKYGDEIPVVKGDFTPYWEDGAGSTSKETALVRNASEKLSQAMTLLSMNDVEIPNKEFEQAWRYVLLYNEHTWGAYNSISEPEADFVHSQWAVKQSFAIKADSIADAILAKALASTKDEKGVTLTNTLSWDRANLIKLSAEQSSQGDIVLNRQGDVLPTQRLASGELAVWINHMPGFGSKEIFVTPGDASSTKKVINHENGFENDQVKVEIDPNTGAIISLYDKITKQDLADTKSLKGLNDYYYVKGRNPKSPLTTSDDITIKYIEKGDLTSTIEISSSAPGTEEWKRLISINAYSNEVMIDNIINKTNIYDPEGVHIAFPFNVERGTVRIDVPFGEYIPEKEQLAGSCKNYFTVQRYVDVSNLDYGITWASPDAPMIELGEITTDALSYGWVNEVKPTQTIYAYLMNNYWETNYKASQDGWHDFRFVLKPHGTYVSSKAKKFSTSISQPILISENGNNEFIPLVRPKSDQMIITAARPMKDNQVLITVLNASAGDNILSLEESKQVKEIRMSNIHGEDLGTYIPNENIPGWGIRFLLVEKEPVKESK</sequence>
<dbReference type="Pfam" id="PF01074">
    <property type="entry name" value="Glyco_hydro_38N"/>
    <property type="match status" value="1"/>
</dbReference>
<accession>A0A1S1YVK1</accession>
<dbReference type="EMBL" id="JRYR02000001">
    <property type="protein sequence ID" value="OHX65049.1"/>
    <property type="molecule type" value="Genomic_DNA"/>
</dbReference>
<dbReference type="GO" id="GO:0009313">
    <property type="term" value="P:oligosaccharide catabolic process"/>
    <property type="evidence" value="ECO:0007669"/>
    <property type="project" value="TreeGrafter"/>
</dbReference>
<protein>
    <recommendedName>
        <fullName evidence="5">Glycoside hydrolase family 38 N-terminal domain-containing protein</fullName>
    </recommendedName>
</protein>
<reference evidence="3 4" key="1">
    <citation type="journal article" date="2012" name="Int. J. Syst. Evol. Microbiol.">
        <title>Flammeovirga pacifica sp. nov., isolated from deep-sea sediment.</title>
        <authorList>
            <person name="Xu H."/>
            <person name="Fu Y."/>
            <person name="Yang N."/>
            <person name="Ding Z."/>
            <person name="Lai Q."/>
            <person name="Zeng R."/>
        </authorList>
    </citation>
    <scope>NUCLEOTIDE SEQUENCE [LARGE SCALE GENOMIC DNA]</scope>
    <source>
        <strain evidence="4">DSM 24597 / LMG 26175 / WPAGA1</strain>
    </source>
</reference>
<organism evidence="3 4">
    <name type="scientific">Flammeovirga pacifica</name>
    <dbReference type="NCBI Taxonomy" id="915059"/>
    <lineage>
        <taxon>Bacteria</taxon>
        <taxon>Pseudomonadati</taxon>
        <taxon>Bacteroidota</taxon>
        <taxon>Cytophagia</taxon>
        <taxon>Cytophagales</taxon>
        <taxon>Flammeovirgaceae</taxon>
        <taxon>Flammeovirga</taxon>
    </lineage>
</organism>
<dbReference type="InterPro" id="IPR011330">
    <property type="entry name" value="Glyco_hydro/deAcase_b/a-brl"/>
</dbReference>
<evidence type="ECO:0000259" key="2">
    <source>
        <dbReference type="Pfam" id="PF07748"/>
    </source>
</evidence>
<dbReference type="AlphaFoldDB" id="A0A1S1YVK1"/>
<dbReference type="Gene3D" id="2.70.98.30">
    <property type="entry name" value="Golgi alpha-mannosidase II, domain 4"/>
    <property type="match status" value="1"/>
</dbReference>
<dbReference type="Pfam" id="PF07748">
    <property type="entry name" value="Glyco_hydro_38C"/>
    <property type="match status" value="1"/>
</dbReference>
<dbReference type="CDD" id="cd10791">
    <property type="entry name" value="GH38N_AMII_like_1"/>
    <property type="match status" value="1"/>
</dbReference>
<dbReference type="InterPro" id="IPR011682">
    <property type="entry name" value="Glyco_hydro_38_C"/>
</dbReference>
<dbReference type="PANTHER" id="PTHR46017">
    <property type="entry name" value="ALPHA-MANNOSIDASE 2C1"/>
    <property type="match status" value="1"/>
</dbReference>
<dbReference type="GO" id="GO:0004559">
    <property type="term" value="F:alpha-mannosidase activity"/>
    <property type="evidence" value="ECO:0007669"/>
    <property type="project" value="InterPro"/>
</dbReference>
<evidence type="ECO:0000313" key="3">
    <source>
        <dbReference type="EMBL" id="OHX65049.1"/>
    </source>
</evidence>
<feature type="domain" description="Glycosyl hydrolase family 38 C-terminal" evidence="2">
    <location>
        <begin position="713"/>
        <end position="879"/>
    </location>
</feature>
<dbReference type="STRING" id="915059.NH26_01120"/>
<dbReference type="InterPro" id="IPR011013">
    <property type="entry name" value="Gal_mutarotase_sf_dom"/>
</dbReference>
<evidence type="ECO:0000313" key="4">
    <source>
        <dbReference type="Proteomes" id="UP000179797"/>
    </source>
</evidence>
<dbReference type="GO" id="GO:0006013">
    <property type="term" value="P:mannose metabolic process"/>
    <property type="evidence" value="ECO:0007669"/>
    <property type="project" value="InterPro"/>
</dbReference>
<proteinExistence type="predicted"/>
<evidence type="ECO:0000259" key="1">
    <source>
        <dbReference type="Pfam" id="PF01074"/>
    </source>
</evidence>
<name>A0A1S1YVK1_FLAPC</name>
<dbReference type="SUPFAM" id="SSF88713">
    <property type="entry name" value="Glycoside hydrolase/deacetylase"/>
    <property type="match status" value="1"/>
</dbReference>
<dbReference type="SUPFAM" id="SSF74650">
    <property type="entry name" value="Galactose mutarotase-like"/>
    <property type="match status" value="1"/>
</dbReference>
<feature type="domain" description="Glycoside hydrolase family 38 N-terminal" evidence="1">
    <location>
        <begin position="240"/>
        <end position="527"/>
    </location>
</feature>
<keyword evidence="4" id="KW-1185">Reference proteome</keyword>
<dbReference type="InterPro" id="IPR000602">
    <property type="entry name" value="Glyco_hydro_38_N"/>
</dbReference>
<dbReference type="Proteomes" id="UP000179797">
    <property type="component" value="Unassembled WGS sequence"/>
</dbReference>
<dbReference type="PANTHER" id="PTHR46017:SF1">
    <property type="entry name" value="ALPHA-MANNOSIDASE 2C1"/>
    <property type="match status" value="1"/>
</dbReference>
<comment type="caution">
    <text evidence="3">The sequence shown here is derived from an EMBL/GenBank/DDBJ whole genome shotgun (WGS) entry which is preliminary data.</text>
</comment>
<dbReference type="GO" id="GO:0030246">
    <property type="term" value="F:carbohydrate binding"/>
    <property type="evidence" value="ECO:0007669"/>
    <property type="project" value="InterPro"/>
</dbReference>
<dbReference type="InterPro" id="IPR027291">
    <property type="entry name" value="Glyco_hydro_38_N_sf"/>
</dbReference>
<dbReference type="Gene3D" id="3.20.110.10">
    <property type="entry name" value="Glycoside hydrolase 38, N terminal domain"/>
    <property type="match status" value="1"/>
</dbReference>
<evidence type="ECO:0008006" key="5">
    <source>
        <dbReference type="Google" id="ProtNLM"/>
    </source>
</evidence>